<dbReference type="Pfam" id="PF01593">
    <property type="entry name" value="Amino_oxidase"/>
    <property type="match status" value="1"/>
</dbReference>
<organism evidence="9">
    <name type="scientific">Candidatus Kentrum eta</name>
    <dbReference type="NCBI Taxonomy" id="2126337"/>
    <lineage>
        <taxon>Bacteria</taxon>
        <taxon>Pseudomonadati</taxon>
        <taxon>Pseudomonadota</taxon>
        <taxon>Gammaproteobacteria</taxon>
        <taxon>Candidatus Kentrum</taxon>
    </lineage>
</organism>
<dbReference type="SUPFAM" id="SSF51905">
    <property type="entry name" value="FAD/NAD(P)-binding domain"/>
    <property type="match status" value="1"/>
</dbReference>
<keyword evidence="3" id="KW-0274">FAD</keyword>
<dbReference type="SUPFAM" id="SSF54373">
    <property type="entry name" value="FAD-linked reductases, C-terminal domain"/>
    <property type="match status" value="1"/>
</dbReference>
<dbReference type="InterPro" id="IPR002937">
    <property type="entry name" value="Amino_oxidase"/>
</dbReference>
<dbReference type="AlphaFoldDB" id="A0A450V6D7"/>
<dbReference type="EMBL" id="CAADFI010000188">
    <property type="protein sequence ID" value="VFK00372.1"/>
    <property type="molecule type" value="Genomic_DNA"/>
</dbReference>
<evidence type="ECO:0000256" key="5">
    <source>
        <dbReference type="ARBA" id="ARBA00023133"/>
    </source>
</evidence>
<protein>
    <submittedName>
        <fullName evidence="9">Oxygen-dependent protoporphyrinogen oxidase</fullName>
    </submittedName>
</protein>
<dbReference type="NCBIfam" id="TIGR00562">
    <property type="entry name" value="proto_IX_ox"/>
    <property type="match status" value="1"/>
</dbReference>
<dbReference type="EMBL" id="CAADFG010000182">
    <property type="protein sequence ID" value="VFK00098.1"/>
    <property type="molecule type" value="Genomic_DNA"/>
</dbReference>
<evidence type="ECO:0000259" key="7">
    <source>
        <dbReference type="Pfam" id="PF01593"/>
    </source>
</evidence>
<dbReference type="InterPro" id="IPR004572">
    <property type="entry name" value="Protoporphyrinogen_oxidase"/>
</dbReference>
<dbReference type="Gene3D" id="1.10.3110.10">
    <property type="entry name" value="protoporphyrinogen ix oxidase, domain 3"/>
    <property type="match status" value="1"/>
</dbReference>
<evidence type="ECO:0000313" key="10">
    <source>
        <dbReference type="EMBL" id="VFK04468.1"/>
    </source>
</evidence>
<evidence type="ECO:0000256" key="3">
    <source>
        <dbReference type="ARBA" id="ARBA00022827"/>
    </source>
</evidence>
<evidence type="ECO:0000313" key="8">
    <source>
        <dbReference type="EMBL" id="VFK00098.1"/>
    </source>
</evidence>
<gene>
    <name evidence="8" type="ORF">BECKH772A_GA0070896_101824</name>
    <name evidence="9" type="ORF">BECKH772B_GA0070898_101884</name>
    <name evidence="10" type="ORF">BECKH772C_GA0070978_101833</name>
</gene>
<keyword evidence="4" id="KW-0560">Oxidoreductase</keyword>
<dbReference type="GO" id="GO:0004729">
    <property type="term" value="F:oxygen-dependent protoporphyrinogen oxidase activity"/>
    <property type="evidence" value="ECO:0007669"/>
    <property type="project" value="InterPro"/>
</dbReference>
<dbReference type="PANTHER" id="PTHR42923">
    <property type="entry name" value="PROTOPORPHYRINOGEN OXIDASE"/>
    <property type="match status" value="1"/>
</dbReference>
<evidence type="ECO:0000256" key="4">
    <source>
        <dbReference type="ARBA" id="ARBA00023002"/>
    </source>
</evidence>
<feature type="domain" description="Amine oxidase" evidence="7">
    <location>
        <begin position="25"/>
        <end position="453"/>
    </location>
</feature>
<dbReference type="PRINTS" id="PR00419">
    <property type="entry name" value="ADXRDTASE"/>
</dbReference>
<dbReference type="EMBL" id="CAADFJ010000183">
    <property type="protein sequence ID" value="VFK04468.1"/>
    <property type="molecule type" value="Genomic_DNA"/>
</dbReference>
<dbReference type="Gene3D" id="3.50.50.60">
    <property type="entry name" value="FAD/NAD(P)-binding domain"/>
    <property type="match status" value="1"/>
</dbReference>
<comment type="cofactor">
    <cofactor evidence="1">
        <name>FAD</name>
        <dbReference type="ChEBI" id="CHEBI:57692"/>
    </cofactor>
</comment>
<evidence type="ECO:0000256" key="6">
    <source>
        <dbReference type="ARBA" id="ARBA00023444"/>
    </source>
</evidence>
<dbReference type="GO" id="GO:0006783">
    <property type="term" value="P:heme biosynthetic process"/>
    <property type="evidence" value="ECO:0007669"/>
    <property type="project" value="UniProtKB-KW"/>
</dbReference>
<keyword evidence="2" id="KW-0285">Flavoprotein</keyword>
<name>A0A450V6D7_9GAMM</name>
<evidence type="ECO:0000313" key="9">
    <source>
        <dbReference type="EMBL" id="VFK00372.1"/>
    </source>
</evidence>
<dbReference type="InterPro" id="IPR036188">
    <property type="entry name" value="FAD/NAD-bd_sf"/>
</dbReference>
<dbReference type="PANTHER" id="PTHR42923:SF3">
    <property type="entry name" value="PROTOPORPHYRINOGEN OXIDASE"/>
    <property type="match status" value="1"/>
</dbReference>
<evidence type="ECO:0000256" key="2">
    <source>
        <dbReference type="ARBA" id="ARBA00022630"/>
    </source>
</evidence>
<evidence type="ECO:0000256" key="1">
    <source>
        <dbReference type="ARBA" id="ARBA00001974"/>
    </source>
</evidence>
<dbReference type="InterPro" id="IPR050464">
    <property type="entry name" value="Zeta_carotene_desat/Oxidored"/>
</dbReference>
<reference evidence="9" key="1">
    <citation type="submission" date="2019-02" db="EMBL/GenBank/DDBJ databases">
        <authorList>
            <person name="Gruber-Vodicka R. H."/>
            <person name="Seah K. B. B."/>
        </authorList>
    </citation>
    <scope>NUCLEOTIDE SEQUENCE</scope>
    <source>
        <strain evidence="10">BECK_SA2B12</strain>
        <strain evidence="8">BECK_SA2B15</strain>
        <strain evidence="9">BECK_SA2B20</strain>
    </source>
</reference>
<accession>A0A450V6D7</accession>
<comment type="pathway">
    <text evidence="6">Porphyrin-containing compound metabolism.</text>
</comment>
<sequence>MPNQGVDTSSETPQTYQAAIIGGGISGLATAFFIKRHSPGSRVAIFEKETRLGGTMQTAHRDGFLFEAGPNGFLSNREQTLDLVRDSGAEALLLRSEDAARIRYVFTDGLHKLPDSPPAFLRTGLLSARDKLRVLGEVFIPPKKDDEDESLRAFGYRRVGCRFTDVFLDALSAGIHASTPDRLSVNAAFPAVVELEKDYGGLFRGMIRKRRKEAGPGGVLMSFRGGVSAFVEHLAEHLTTTLPVEFHTGAPVTRLTRRDAGYRLTARAAGRETEFEAESVILATPSYVSAELMDPLDRALANRLRAIAYPPVAVVGFGYKDLAYPLNGFGLLTTTGARERILGVLWDSAIFPGRAPDGQKSVRVLIGGQRNPELALGDESGLIDIARAGIRNTMGVDDAPSTVFIKRWERGIPNYSVGHLANVRAIHERIATYPGLYLNSNAYFGIGINDCVINSLGLARRWVEGCP</sequence>
<keyword evidence="5" id="KW-0350">Heme biosynthesis</keyword>
<proteinExistence type="predicted"/>
<dbReference type="Gene3D" id="3.90.660.20">
    <property type="entry name" value="Protoporphyrinogen oxidase, mitochondrial, domain 2"/>
    <property type="match status" value="1"/>
</dbReference>